<dbReference type="InterPro" id="IPR001304">
    <property type="entry name" value="C-type_lectin-like"/>
</dbReference>
<dbReference type="InterPro" id="IPR007110">
    <property type="entry name" value="Ig-like_dom"/>
</dbReference>
<dbReference type="InterPro" id="IPR050691">
    <property type="entry name" value="Hyaluronan_bind_Proteoglycan"/>
</dbReference>
<keyword evidence="6" id="KW-0654">Proteoglycan</keyword>
<accession>A0ABQ8LCB7</accession>
<dbReference type="CDD" id="cd03520">
    <property type="entry name" value="Link_domain_CSPGs_modules_2_4"/>
    <property type="match status" value="2"/>
</dbReference>
<feature type="domain" description="Link" evidence="19">
    <location>
        <begin position="255"/>
        <end position="352"/>
    </location>
</feature>
<dbReference type="SMART" id="SM00032">
    <property type="entry name" value="CCP"/>
    <property type="match status" value="1"/>
</dbReference>
<dbReference type="InterPro" id="IPR035976">
    <property type="entry name" value="Sushi/SCR/CCP_sf"/>
</dbReference>
<feature type="disulfide bond" evidence="12">
    <location>
        <begin position="1317"/>
        <end position="1344"/>
    </location>
</feature>
<dbReference type="PANTHER" id="PTHR22804:SF42">
    <property type="entry name" value="AGGRECAN CORE PROTEIN"/>
    <property type="match status" value="1"/>
</dbReference>
<feature type="compositionally biased region" description="Polar residues" evidence="14">
    <location>
        <begin position="734"/>
        <end position="748"/>
    </location>
</feature>
<keyword evidence="3" id="KW-0964">Secreted</keyword>
<dbReference type="PRINTS" id="PR01265">
    <property type="entry name" value="LINKMODULE"/>
</dbReference>
<comment type="caution">
    <text evidence="20">The sequence shown here is derived from an EMBL/GenBank/DDBJ whole genome shotgun (WGS) entry which is preliminary data.</text>
</comment>
<comment type="similarity">
    <text evidence="2">Belongs to the aggrecan/versican proteoglycan family.</text>
</comment>
<feature type="compositionally biased region" description="Low complexity" evidence="14">
    <location>
        <begin position="707"/>
        <end position="732"/>
    </location>
</feature>
<evidence type="ECO:0000259" key="18">
    <source>
        <dbReference type="PROSITE" id="PS50923"/>
    </source>
</evidence>
<dbReference type="Proteomes" id="UP000830375">
    <property type="component" value="Unassembled WGS sequence"/>
</dbReference>
<dbReference type="Gene3D" id="2.60.40.10">
    <property type="entry name" value="Immunoglobulins"/>
    <property type="match status" value="1"/>
</dbReference>
<feature type="disulfide bond" evidence="13">
    <location>
        <begin position="299"/>
        <end position="320"/>
    </location>
</feature>
<evidence type="ECO:0000259" key="17">
    <source>
        <dbReference type="PROSITE" id="PS50835"/>
    </source>
</evidence>
<feature type="domain" description="Sushi" evidence="18">
    <location>
        <begin position="1286"/>
        <end position="1346"/>
    </location>
</feature>
<dbReference type="Gene3D" id="3.10.100.10">
    <property type="entry name" value="Mannose-Binding Protein A, subunit A"/>
    <property type="match status" value="5"/>
</dbReference>
<evidence type="ECO:0000256" key="3">
    <source>
        <dbReference type="ARBA" id="ARBA00022525"/>
    </source>
</evidence>
<dbReference type="SMART" id="SM00034">
    <property type="entry name" value="CLECT"/>
    <property type="match status" value="1"/>
</dbReference>
<evidence type="ECO:0000313" key="20">
    <source>
        <dbReference type="EMBL" id="KAI2648367.1"/>
    </source>
</evidence>
<proteinExistence type="inferred from homology"/>
<feature type="region of interest" description="Disordered" evidence="14">
    <location>
        <begin position="789"/>
        <end position="839"/>
    </location>
</feature>
<dbReference type="CDD" id="cd03517">
    <property type="entry name" value="Link_domain_CSPGs_modules_1_3"/>
    <property type="match status" value="1"/>
</dbReference>
<dbReference type="InterPro" id="IPR013783">
    <property type="entry name" value="Ig-like_fold"/>
</dbReference>
<gene>
    <name evidence="20" type="ORF">H4Q32_018450</name>
</gene>
<feature type="region of interest" description="Disordered" evidence="14">
    <location>
        <begin position="873"/>
        <end position="927"/>
    </location>
</feature>
<feature type="chain" id="PRO_5046771462" description="Aggrecan core protein" evidence="15">
    <location>
        <begin position="18"/>
        <end position="1374"/>
    </location>
</feature>
<feature type="domain" description="Link" evidence="19">
    <location>
        <begin position="557"/>
        <end position="653"/>
    </location>
</feature>
<dbReference type="PANTHER" id="PTHR22804">
    <property type="entry name" value="AGGRECAN/VERSICAN PROTEOGLYCAN"/>
    <property type="match status" value="1"/>
</dbReference>
<organism evidence="20 21">
    <name type="scientific">Labeo rohita</name>
    <name type="common">Indian major carp</name>
    <name type="synonym">Cyprinus rohita</name>
    <dbReference type="NCBI Taxonomy" id="84645"/>
    <lineage>
        <taxon>Eukaryota</taxon>
        <taxon>Metazoa</taxon>
        <taxon>Chordata</taxon>
        <taxon>Craniata</taxon>
        <taxon>Vertebrata</taxon>
        <taxon>Euteleostomi</taxon>
        <taxon>Actinopterygii</taxon>
        <taxon>Neopterygii</taxon>
        <taxon>Teleostei</taxon>
        <taxon>Ostariophysi</taxon>
        <taxon>Cypriniformes</taxon>
        <taxon>Cyprinidae</taxon>
        <taxon>Labeoninae</taxon>
        <taxon>Labeonini</taxon>
        <taxon>Labeo</taxon>
    </lineage>
</organism>
<keyword evidence="9" id="KW-0393">Immunoglobulin domain</keyword>
<dbReference type="InterPro" id="IPR018378">
    <property type="entry name" value="C-type_lectin_CS"/>
</dbReference>
<keyword evidence="7 12" id="KW-1015">Disulfide bond</keyword>
<feature type="signal peptide" evidence="15">
    <location>
        <begin position="1"/>
        <end position="17"/>
    </location>
</feature>
<dbReference type="EMBL" id="JACTAM010000025">
    <property type="protein sequence ID" value="KAI2648367.1"/>
    <property type="molecule type" value="Genomic_DNA"/>
</dbReference>
<name>A0ABQ8LCB7_LABRO</name>
<evidence type="ECO:0000256" key="2">
    <source>
        <dbReference type="ARBA" id="ARBA00006838"/>
    </source>
</evidence>
<dbReference type="Pfam" id="PF00084">
    <property type="entry name" value="Sushi"/>
    <property type="match status" value="1"/>
</dbReference>
<dbReference type="InterPro" id="IPR016186">
    <property type="entry name" value="C-type_lectin-like/link_sf"/>
</dbReference>
<feature type="region of interest" description="Disordered" evidence="14">
    <location>
        <begin position="1054"/>
        <end position="1074"/>
    </location>
</feature>
<evidence type="ECO:0000256" key="9">
    <source>
        <dbReference type="ARBA" id="ARBA00023319"/>
    </source>
</evidence>
<evidence type="ECO:0000256" key="14">
    <source>
        <dbReference type="SAM" id="MobiDB-lite"/>
    </source>
</evidence>
<evidence type="ECO:0000256" key="6">
    <source>
        <dbReference type="ARBA" id="ARBA00022974"/>
    </source>
</evidence>
<evidence type="ECO:0000256" key="5">
    <source>
        <dbReference type="ARBA" id="ARBA00022737"/>
    </source>
</evidence>
<dbReference type="PROSITE" id="PS00615">
    <property type="entry name" value="C_TYPE_LECTIN_1"/>
    <property type="match status" value="1"/>
</dbReference>
<keyword evidence="4 15" id="KW-0732">Signal</keyword>
<evidence type="ECO:0000256" key="10">
    <source>
        <dbReference type="ARBA" id="ARBA00039399"/>
    </source>
</evidence>
<feature type="domain" description="Ig-like" evidence="17">
    <location>
        <begin position="30"/>
        <end position="153"/>
    </location>
</feature>
<feature type="domain" description="C-type lectin" evidence="16">
    <location>
        <begin position="1168"/>
        <end position="1282"/>
    </location>
</feature>
<sequence length="1374" mass="148026">MSLIWLLLYACIHAISGMILFGDMADQDSPLSVSIPVESPLRPLMGGSMVIPCYFQDNTVQDPGAPTITPLSHRIKWSYIYKGRISLILVARGGLVQVETDYVDRVHMVHYPMVPTDATIEISELHFSDSGTYRCEVMQGIEDNYDSVEMQVQGIVFHYRAITTRYTLTFEMAKAACIQNSAVIATPAQLQAAYDDGYHQCDAGWLSDQTVRYPIHEPREPCYGDKENFPGVRTYGVRDVNETYDVYCFAEKMSGSVFYSMSAEKFTFAEAEDQCAKLGAQLATTGQLYLAWKAGMDVCNAGWLADRSVRYPINIARPQCGGGLLGVRTVYLFPNQTGYPYPDSRYDAICYAEKEDKVLTKTLPFPELHATTDSMLSVDTVTLSPSDYTEEVTTKGEVRGELVTDEPFNTTSIESPLSLPPNITEVEVDIIKVATALPYLEYEIPKDNVTAKTKGVVFHYRADSRRYAYTFEEAQEACQKLGAVIATPELLQTAYEAGLHQCSAGWLQDQTVRYPTEHPQKNCSGDQEDLADLHPYNVRPAHERYDVYCYMDHIKGEIFHVSSLGGFTYYEAVAHCRELGSTLASTGELYAAWNQGFHKCSPGWLSDRSVRYPVRNPGFGCGENETGVHTIYAQPNQTDFPNLYSRYDAYCFKANLSILVDEDMLNATWTGKDLNMTNITELLSPVPPIVSPLLVDGSGSGSGSGSPSGDPDSSSGYISGSGIPSGSDILSGNGELSGSGIPSVSGELSGSGIPSGSTSGSGQSGDGSGYLVRYQEGADTLMWQTSASGSTLEAKEGSGSGSGVIITSGIESGDQESGEESGLLHERSEASGLPSGLGSGISGSGTSGFFSGGETSLPSGLGSGISGSGTSGFFSGEETSLPSGLGSGISGSGTSGFFSGEETSLPSGTGSGISGSGTSGFFSGEETSGSGFSGVSFMNTEMIDLTARPSGEQEMSGVSPFDLTYVSGFGSASGSAIGSGSASGFGSGTITDFGSGSATGFGSGSATGFGSGSASGASGYPSPPSGEVSGHIQSQDEKIIILTDVEVMLMIGPTKGPEQGRGSVEFSGEGSSQEHYAEELSISLSNSTSYEDYWSANETVDLLPEKHEQLNFITEASDVTEQAPLNTPPPTTSILTTSPLASLQAPTAMEEPSVTDVVQECAEGWMPFKGSCYIHFDVRETWTSAEQHCEELNSHLVSISSQEEQEFVRHQAHDYQWIGLNDKEVQNHFHWTDGSPLVYENWRPNQPDNYFSTGEDCVVMVWHEDGKWNDVPCNYHLPFTCKSGPVTCSSPPEVKNTRMLGNSKDRYPVNSIIRYQCDSGFTQRHLSVVRCLPDGQWEEPKVECIDGKTNNRLRKRSIKTRPKAVNSRTWRKVL</sequence>
<dbReference type="SUPFAM" id="SSF56436">
    <property type="entry name" value="C-type lectin-like"/>
    <property type="match status" value="5"/>
</dbReference>
<dbReference type="Pfam" id="PF00193">
    <property type="entry name" value="Xlink"/>
    <property type="match status" value="4"/>
</dbReference>
<dbReference type="PROSITE" id="PS50923">
    <property type="entry name" value="SUSHI"/>
    <property type="match status" value="1"/>
</dbReference>
<dbReference type="PROSITE" id="PS01241">
    <property type="entry name" value="LINK_1"/>
    <property type="match status" value="3"/>
</dbReference>
<feature type="disulfide bond" evidence="13">
    <location>
        <begin position="201"/>
        <end position="222"/>
    </location>
</feature>
<dbReference type="PROSITE" id="PS50835">
    <property type="entry name" value="IG_LIKE"/>
    <property type="match status" value="1"/>
</dbReference>
<feature type="disulfide bond" evidence="13">
    <location>
        <begin position="502"/>
        <end position="523"/>
    </location>
</feature>
<keyword evidence="8" id="KW-0325">Glycoprotein</keyword>
<feature type="domain" description="Link" evidence="19">
    <location>
        <begin position="456"/>
        <end position="551"/>
    </location>
</feature>
<dbReference type="InterPro" id="IPR003599">
    <property type="entry name" value="Ig_sub"/>
</dbReference>
<comment type="subcellular location">
    <subcellularLocation>
        <location evidence="1">Secreted</location>
    </subcellularLocation>
</comment>
<dbReference type="InterPro" id="IPR036179">
    <property type="entry name" value="Ig-like_dom_sf"/>
</dbReference>
<dbReference type="SUPFAM" id="SSF48726">
    <property type="entry name" value="Immunoglobulin"/>
    <property type="match status" value="1"/>
</dbReference>
<feature type="compositionally biased region" description="Gly residues" evidence="14">
    <location>
        <begin position="909"/>
        <end position="918"/>
    </location>
</feature>
<dbReference type="SUPFAM" id="SSF57535">
    <property type="entry name" value="Complement control module/SCR domain"/>
    <property type="match status" value="1"/>
</dbReference>
<evidence type="ECO:0000256" key="7">
    <source>
        <dbReference type="ARBA" id="ARBA00023157"/>
    </source>
</evidence>
<evidence type="ECO:0000313" key="21">
    <source>
        <dbReference type="Proteomes" id="UP000830375"/>
    </source>
</evidence>
<evidence type="ECO:0000256" key="15">
    <source>
        <dbReference type="SAM" id="SignalP"/>
    </source>
</evidence>
<dbReference type="Gene3D" id="2.10.70.10">
    <property type="entry name" value="Complement Module, domain 1"/>
    <property type="match status" value="1"/>
</dbReference>
<dbReference type="Pfam" id="PF00059">
    <property type="entry name" value="Lectin_C"/>
    <property type="match status" value="1"/>
</dbReference>
<feature type="compositionally biased region" description="Low complexity" evidence="14">
    <location>
        <begin position="873"/>
        <end position="884"/>
    </location>
</feature>
<evidence type="ECO:0000256" key="8">
    <source>
        <dbReference type="ARBA" id="ARBA00023180"/>
    </source>
</evidence>
<feature type="compositionally biased region" description="Low complexity" evidence="14">
    <location>
        <begin position="803"/>
        <end position="812"/>
    </location>
</feature>
<comment type="caution">
    <text evidence="13">Lacks conserved residue(s) required for the propagation of feature annotation.</text>
</comment>
<evidence type="ECO:0000259" key="19">
    <source>
        <dbReference type="PROSITE" id="PS50963"/>
    </source>
</evidence>
<feature type="region of interest" description="Disordered" evidence="14">
    <location>
        <begin position="693"/>
        <end position="770"/>
    </location>
</feature>
<evidence type="ECO:0000256" key="1">
    <source>
        <dbReference type="ARBA" id="ARBA00004613"/>
    </source>
</evidence>
<dbReference type="SMART" id="SM00445">
    <property type="entry name" value="LINK"/>
    <property type="match status" value="4"/>
</dbReference>
<feature type="compositionally biased region" description="Low complexity" evidence="14">
    <location>
        <begin position="895"/>
        <end position="908"/>
    </location>
</feature>
<dbReference type="InterPro" id="IPR016187">
    <property type="entry name" value="CTDL_fold"/>
</dbReference>
<dbReference type="PROSITE" id="PS50963">
    <property type="entry name" value="LINK_2"/>
    <property type="match status" value="4"/>
</dbReference>
<evidence type="ECO:0000256" key="4">
    <source>
        <dbReference type="ARBA" id="ARBA00022729"/>
    </source>
</evidence>
<feature type="compositionally biased region" description="Low complexity" evidence="14">
    <location>
        <begin position="750"/>
        <end position="761"/>
    </location>
</feature>
<keyword evidence="21" id="KW-1185">Reference proteome</keyword>
<keyword evidence="12" id="KW-0768">Sushi</keyword>
<dbReference type="PROSITE" id="PS50041">
    <property type="entry name" value="C_TYPE_LECTIN_2"/>
    <property type="match status" value="1"/>
</dbReference>
<dbReference type="SMART" id="SM00409">
    <property type="entry name" value="IG"/>
    <property type="match status" value="1"/>
</dbReference>
<protein>
    <recommendedName>
        <fullName evidence="10">Aggrecan core protein</fullName>
    </recommendedName>
    <alternativeName>
        <fullName evidence="11">Cartilage-specific proteoglycan core protein</fullName>
    </alternativeName>
</protein>
<feature type="disulfide bond" evidence="12">
    <location>
        <begin position="1288"/>
        <end position="1331"/>
    </location>
</feature>
<feature type="region of interest" description="Disordered" evidence="14">
    <location>
        <begin position="1010"/>
        <end position="1033"/>
    </location>
</feature>
<dbReference type="CDD" id="cd00033">
    <property type="entry name" value="CCP"/>
    <property type="match status" value="1"/>
</dbReference>
<evidence type="ECO:0000256" key="13">
    <source>
        <dbReference type="PROSITE-ProRule" id="PRU00323"/>
    </source>
</evidence>
<reference evidence="20 21" key="1">
    <citation type="submission" date="2022-01" db="EMBL/GenBank/DDBJ databases">
        <title>A high-quality chromosome-level genome assembly of rohu carp, Labeo rohita.</title>
        <authorList>
            <person name="Arick M.A. II"/>
            <person name="Hsu C.-Y."/>
            <person name="Magbanua Z."/>
            <person name="Pechanova O."/>
            <person name="Grover C."/>
            <person name="Miller E."/>
            <person name="Thrash A."/>
            <person name="Ezzel L."/>
            <person name="Alam S."/>
            <person name="Benzie J."/>
            <person name="Hamilton M."/>
            <person name="Karsi A."/>
            <person name="Lawrence M.L."/>
            <person name="Peterson D.G."/>
        </authorList>
    </citation>
    <scope>NUCLEOTIDE SEQUENCE [LARGE SCALE GENOMIC DNA]</scope>
    <source>
        <strain evidence="21">BAU-BD-2019</strain>
        <tissue evidence="20">Blood</tissue>
    </source>
</reference>
<evidence type="ECO:0000256" key="12">
    <source>
        <dbReference type="PROSITE-ProRule" id="PRU00302"/>
    </source>
</evidence>
<dbReference type="InterPro" id="IPR000436">
    <property type="entry name" value="Sushi_SCR_CCP_dom"/>
</dbReference>
<feature type="disulfide bond" evidence="13">
    <location>
        <begin position="600"/>
        <end position="621"/>
    </location>
</feature>
<evidence type="ECO:0000256" key="11">
    <source>
        <dbReference type="ARBA" id="ARBA00042947"/>
    </source>
</evidence>
<feature type="compositionally biased region" description="Gly residues" evidence="14">
    <location>
        <begin position="885"/>
        <end position="894"/>
    </location>
</feature>
<evidence type="ECO:0000259" key="16">
    <source>
        <dbReference type="PROSITE" id="PS50041"/>
    </source>
</evidence>
<dbReference type="InterPro" id="IPR000538">
    <property type="entry name" value="Link_dom"/>
</dbReference>
<keyword evidence="5" id="KW-0677">Repeat</keyword>
<feature type="domain" description="Link" evidence="19">
    <location>
        <begin position="155"/>
        <end position="250"/>
    </location>
</feature>